<comment type="caution">
    <text evidence="1">The sequence shown here is derived from an EMBL/GenBank/DDBJ whole genome shotgun (WGS) entry which is preliminary data.</text>
</comment>
<protein>
    <submittedName>
        <fullName evidence="1">Uncharacterized protein</fullName>
    </submittedName>
</protein>
<evidence type="ECO:0000313" key="2">
    <source>
        <dbReference type="Proteomes" id="UP001064048"/>
    </source>
</evidence>
<gene>
    <name evidence="1" type="ORF">MSG28_003057</name>
</gene>
<organism evidence="1 2">
    <name type="scientific">Choristoneura fumiferana</name>
    <name type="common">Spruce budworm moth</name>
    <name type="synonym">Archips fumiferana</name>
    <dbReference type="NCBI Taxonomy" id="7141"/>
    <lineage>
        <taxon>Eukaryota</taxon>
        <taxon>Metazoa</taxon>
        <taxon>Ecdysozoa</taxon>
        <taxon>Arthropoda</taxon>
        <taxon>Hexapoda</taxon>
        <taxon>Insecta</taxon>
        <taxon>Pterygota</taxon>
        <taxon>Neoptera</taxon>
        <taxon>Endopterygota</taxon>
        <taxon>Lepidoptera</taxon>
        <taxon>Glossata</taxon>
        <taxon>Ditrysia</taxon>
        <taxon>Tortricoidea</taxon>
        <taxon>Tortricidae</taxon>
        <taxon>Tortricinae</taxon>
        <taxon>Choristoneura</taxon>
    </lineage>
</organism>
<accession>A0ACC0JKE6</accession>
<reference evidence="1 2" key="1">
    <citation type="journal article" date="2022" name="Genome Biol. Evol.">
        <title>The Spruce Budworm Genome: Reconstructing the Evolutionary History of Antifreeze Proteins.</title>
        <authorList>
            <person name="Beliveau C."/>
            <person name="Gagne P."/>
            <person name="Picq S."/>
            <person name="Vernygora O."/>
            <person name="Keeling C.I."/>
            <person name="Pinkney K."/>
            <person name="Doucet D."/>
            <person name="Wen F."/>
            <person name="Johnston J.S."/>
            <person name="Maaroufi H."/>
            <person name="Boyle B."/>
            <person name="Laroche J."/>
            <person name="Dewar K."/>
            <person name="Juretic N."/>
            <person name="Blackburn G."/>
            <person name="Nisole A."/>
            <person name="Brunet B."/>
            <person name="Brandao M."/>
            <person name="Lumley L."/>
            <person name="Duan J."/>
            <person name="Quan G."/>
            <person name="Lucarotti C.J."/>
            <person name="Roe A.D."/>
            <person name="Sperling F.A.H."/>
            <person name="Levesque R.C."/>
            <person name="Cusson M."/>
        </authorList>
    </citation>
    <scope>NUCLEOTIDE SEQUENCE [LARGE SCALE GENOMIC DNA]</scope>
    <source>
        <strain evidence="1">Glfc:IPQL:Cfum</strain>
    </source>
</reference>
<name>A0ACC0JKE6_CHOFU</name>
<dbReference type="EMBL" id="CM046104">
    <property type="protein sequence ID" value="KAI8424628.1"/>
    <property type="molecule type" value="Genomic_DNA"/>
</dbReference>
<dbReference type="Proteomes" id="UP001064048">
    <property type="component" value="Chromosome 4"/>
</dbReference>
<keyword evidence="2" id="KW-1185">Reference proteome</keyword>
<sequence>MIANLPLLFANGNPTGLATATAAELERFISFMVACSWGRDTARDIRQPPWWPADVEFSHPFARPPVVPGDWESRLKSLVKRCYEFHKSAFLLVFSAQLARYPRRRLRYVDNCDRTTSLYYRPSGRLLVTFRNENMYYDRPKRLDTAEPQLKTDIYLCDNCDSHFDNVDILRAHERLCNNEEGPSSSSPTGRLPEFLSALKLKPQGEKQDSTTKNADCETKQRNARSAANIDRGPPYPFSSLAYLKNAKTNANRDLSYSRERVERYCCTSTPVNNKPSALKSKNQQFPIRYRRPIDYWQRKHIFPNQRHKDVLDLTGQLLLLKCRPISVPVERMSMDSMQSYIDNLRKEAESKKEKDIVFVDSECETAMDVEIRDPLKRVEECEVIDLCSDDESLNENCDPRAGVACVVRGGAVLRRTAATPLVLPAEPCGARKLPAVLLPAEPCGARQLPAVLHPHSSHPHPVILIAHTLNNIQTISID</sequence>
<evidence type="ECO:0000313" key="1">
    <source>
        <dbReference type="EMBL" id="KAI8424628.1"/>
    </source>
</evidence>
<proteinExistence type="predicted"/>